<dbReference type="PROSITE" id="PS50977">
    <property type="entry name" value="HTH_TETR_2"/>
    <property type="match status" value="1"/>
</dbReference>
<evidence type="ECO:0000313" key="5">
    <source>
        <dbReference type="EMBL" id="GAA4629014.1"/>
    </source>
</evidence>
<dbReference type="EMBL" id="BAABHK010000006">
    <property type="protein sequence ID" value="GAA4629014.1"/>
    <property type="molecule type" value="Genomic_DNA"/>
</dbReference>
<evidence type="ECO:0000256" key="2">
    <source>
        <dbReference type="PROSITE-ProRule" id="PRU00335"/>
    </source>
</evidence>
<sequence>MPYRRTPRVEARLSASRDRIRAAALAVVAERGYAGCSIAAVARRAGVATGSVYRHFPAKADLVAEVFRVASQREVDAFARAASLESSAAEGIAAVIETFAGRALRAPRMAYALLAEPVDPAVDAERLVFRRAYAAVLAGLIGRGIAAGELPEQDVEVSAAALVGAIGEALVGPLAIGAGRSAEPHAADDADVRVHAAGHASAPEDAADSTNAPAHAADDANVPAHAADGADARTHAAGHADAQAGLIAHLITFAQRSIGAVDDDT</sequence>
<accession>A0ABP8UCL8</accession>
<dbReference type="SUPFAM" id="SSF48498">
    <property type="entry name" value="Tetracyclin repressor-like, C-terminal domain"/>
    <property type="match status" value="1"/>
</dbReference>
<name>A0ABP8UCL8_9ACTN</name>
<keyword evidence="6" id="KW-1185">Reference proteome</keyword>
<evidence type="ECO:0000256" key="1">
    <source>
        <dbReference type="ARBA" id="ARBA00023125"/>
    </source>
</evidence>
<evidence type="ECO:0000256" key="3">
    <source>
        <dbReference type="SAM" id="MobiDB-lite"/>
    </source>
</evidence>
<evidence type="ECO:0000313" key="6">
    <source>
        <dbReference type="Proteomes" id="UP001501442"/>
    </source>
</evidence>
<reference evidence="6" key="1">
    <citation type="journal article" date="2019" name="Int. J. Syst. Evol. Microbiol.">
        <title>The Global Catalogue of Microorganisms (GCM) 10K type strain sequencing project: providing services to taxonomists for standard genome sequencing and annotation.</title>
        <authorList>
            <consortium name="The Broad Institute Genomics Platform"/>
            <consortium name="The Broad Institute Genome Sequencing Center for Infectious Disease"/>
            <person name="Wu L."/>
            <person name="Ma J."/>
        </authorList>
    </citation>
    <scope>NUCLEOTIDE SEQUENCE [LARGE SCALE GENOMIC DNA]</scope>
    <source>
        <strain evidence="6">JCM 17939</strain>
    </source>
</reference>
<evidence type="ECO:0000259" key="4">
    <source>
        <dbReference type="PROSITE" id="PS50977"/>
    </source>
</evidence>
<dbReference type="RefSeq" id="WP_345433191.1">
    <property type="nucleotide sequence ID" value="NZ_BAABHK010000006.1"/>
</dbReference>
<protein>
    <recommendedName>
        <fullName evidence="4">HTH tetR-type domain-containing protein</fullName>
    </recommendedName>
</protein>
<dbReference type="InterPro" id="IPR001647">
    <property type="entry name" value="HTH_TetR"/>
</dbReference>
<dbReference type="PRINTS" id="PR00455">
    <property type="entry name" value="HTHTETR"/>
</dbReference>
<dbReference type="Gene3D" id="1.10.10.60">
    <property type="entry name" value="Homeodomain-like"/>
    <property type="match status" value="1"/>
</dbReference>
<dbReference type="PANTHER" id="PTHR30055">
    <property type="entry name" value="HTH-TYPE TRANSCRIPTIONAL REGULATOR RUTR"/>
    <property type="match status" value="1"/>
</dbReference>
<dbReference type="Gene3D" id="1.10.357.10">
    <property type="entry name" value="Tetracycline Repressor, domain 2"/>
    <property type="match status" value="1"/>
</dbReference>
<gene>
    <name evidence="5" type="ORF">GCM10023196_047860</name>
</gene>
<comment type="caution">
    <text evidence="5">The sequence shown here is derived from an EMBL/GenBank/DDBJ whole genome shotgun (WGS) entry which is preliminary data.</text>
</comment>
<feature type="domain" description="HTH tetR-type" evidence="4">
    <location>
        <begin position="14"/>
        <end position="74"/>
    </location>
</feature>
<dbReference type="Proteomes" id="UP001501442">
    <property type="component" value="Unassembled WGS sequence"/>
</dbReference>
<dbReference type="PANTHER" id="PTHR30055:SF226">
    <property type="entry name" value="HTH-TYPE TRANSCRIPTIONAL REGULATOR PKSA"/>
    <property type="match status" value="1"/>
</dbReference>
<dbReference type="Pfam" id="PF00440">
    <property type="entry name" value="TetR_N"/>
    <property type="match status" value="1"/>
</dbReference>
<dbReference type="PROSITE" id="PS01081">
    <property type="entry name" value="HTH_TETR_1"/>
    <property type="match status" value="1"/>
</dbReference>
<keyword evidence="1 2" id="KW-0238">DNA-binding</keyword>
<organism evidence="5 6">
    <name type="scientific">Actinoallomurus vinaceus</name>
    <dbReference type="NCBI Taxonomy" id="1080074"/>
    <lineage>
        <taxon>Bacteria</taxon>
        <taxon>Bacillati</taxon>
        <taxon>Actinomycetota</taxon>
        <taxon>Actinomycetes</taxon>
        <taxon>Streptosporangiales</taxon>
        <taxon>Thermomonosporaceae</taxon>
        <taxon>Actinoallomurus</taxon>
    </lineage>
</organism>
<dbReference type="SUPFAM" id="SSF46689">
    <property type="entry name" value="Homeodomain-like"/>
    <property type="match status" value="1"/>
</dbReference>
<dbReference type="InterPro" id="IPR023772">
    <property type="entry name" value="DNA-bd_HTH_TetR-type_CS"/>
</dbReference>
<feature type="region of interest" description="Disordered" evidence="3">
    <location>
        <begin position="196"/>
        <end position="216"/>
    </location>
</feature>
<proteinExistence type="predicted"/>
<dbReference type="InterPro" id="IPR050109">
    <property type="entry name" value="HTH-type_TetR-like_transc_reg"/>
</dbReference>
<dbReference type="InterPro" id="IPR009057">
    <property type="entry name" value="Homeodomain-like_sf"/>
</dbReference>
<dbReference type="InterPro" id="IPR036271">
    <property type="entry name" value="Tet_transcr_reg_TetR-rel_C_sf"/>
</dbReference>
<feature type="DNA-binding region" description="H-T-H motif" evidence="2">
    <location>
        <begin position="37"/>
        <end position="56"/>
    </location>
</feature>